<reference evidence="2 3" key="1">
    <citation type="submission" date="2018-04" db="EMBL/GenBank/DDBJ databases">
        <title>Active sludge and wastewater microbial communities from Klosterneuburg, Austria.</title>
        <authorList>
            <person name="Wagner M."/>
        </authorList>
    </citation>
    <scope>NUCLEOTIDE SEQUENCE [LARGE SCALE GENOMIC DNA]</scope>
    <source>
        <strain evidence="2 3">Nm4</strain>
    </source>
</reference>
<name>A0A2T5IS20_9PROT</name>
<dbReference type="Gene3D" id="3.60.40.10">
    <property type="entry name" value="PPM-type phosphatase domain"/>
    <property type="match status" value="1"/>
</dbReference>
<dbReference type="SUPFAM" id="SSF81606">
    <property type="entry name" value="PP2C-like"/>
    <property type="match status" value="1"/>
</dbReference>
<evidence type="ECO:0000313" key="2">
    <source>
        <dbReference type="EMBL" id="PTQ86622.1"/>
    </source>
</evidence>
<dbReference type="PANTHER" id="PTHR47992">
    <property type="entry name" value="PROTEIN PHOSPHATASE"/>
    <property type="match status" value="1"/>
</dbReference>
<evidence type="ECO:0000259" key="1">
    <source>
        <dbReference type="PROSITE" id="PS51746"/>
    </source>
</evidence>
<dbReference type="GO" id="GO:0004722">
    <property type="term" value="F:protein serine/threonine phosphatase activity"/>
    <property type="evidence" value="ECO:0007669"/>
    <property type="project" value="InterPro"/>
</dbReference>
<dbReference type="InterPro" id="IPR001932">
    <property type="entry name" value="PPM-type_phosphatase-like_dom"/>
</dbReference>
<dbReference type="Proteomes" id="UP000244110">
    <property type="component" value="Unassembled WGS sequence"/>
</dbReference>
<sequence length="256" mass="27801">MIYEKFQFAVFSQRGRSKSHNEDALLLDGQVYQGSVREQGVVDAAQACYFAIADGVAIGTRPRIASRCLLEILHKHLAVSTATESLSPLLQRVQQDYGALSGNPRFYGMAATLVGVRLLENAVTVFNVGDSRAYLLVDGQAQLLSRDHTLLNDLIDDGEMVAGQAADSASIVHGLTCQFIADPECDDFRVNIATHQLQSGERILLCSDGLNEALDDTRIAALFTDDSEPELVNAWKAARRAGGSDDFSVIILKGRD</sequence>
<dbReference type="PROSITE" id="PS51746">
    <property type="entry name" value="PPM_2"/>
    <property type="match status" value="1"/>
</dbReference>
<dbReference type="InterPro" id="IPR015655">
    <property type="entry name" value="PP2C"/>
</dbReference>
<organism evidence="2 3">
    <name type="scientific">Nitrosomonas ureae</name>
    <dbReference type="NCBI Taxonomy" id="44577"/>
    <lineage>
        <taxon>Bacteria</taxon>
        <taxon>Pseudomonadati</taxon>
        <taxon>Pseudomonadota</taxon>
        <taxon>Betaproteobacteria</taxon>
        <taxon>Nitrosomonadales</taxon>
        <taxon>Nitrosomonadaceae</taxon>
        <taxon>Nitrosomonas</taxon>
    </lineage>
</organism>
<dbReference type="CDD" id="cd00143">
    <property type="entry name" value="PP2Cc"/>
    <property type="match status" value="1"/>
</dbReference>
<dbReference type="InterPro" id="IPR036457">
    <property type="entry name" value="PPM-type-like_dom_sf"/>
</dbReference>
<proteinExistence type="predicted"/>
<protein>
    <submittedName>
        <fullName evidence="2">Protein phosphatase</fullName>
    </submittedName>
</protein>
<feature type="domain" description="PPM-type phosphatase" evidence="1">
    <location>
        <begin position="7"/>
        <end position="254"/>
    </location>
</feature>
<dbReference type="Pfam" id="PF13672">
    <property type="entry name" value="PP2C_2"/>
    <property type="match status" value="1"/>
</dbReference>
<dbReference type="RefSeq" id="WP_107786506.1">
    <property type="nucleotide sequence ID" value="NZ_QAOL01000009.1"/>
</dbReference>
<dbReference type="EMBL" id="QAOL01000009">
    <property type="protein sequence ID" value="PTQ86622.1"/>
    <property type="molecule type" value="Genomic_DNA"/>
</dbReference>
<comment type="caution">
    <text evidence="2">The sequence shown here is derived from an EMBL/GenBank/DDBJ whole genome shotgun (WGS) entry which is preliminary data.</text>
</comment>
<accession>A0A2T5IS20</accession>
<gene>
    <name evidence="2" type="ORF">C8R28_100951</name>
</gene>
<dbReference type="SMART" id="SM00331">
    <property type="entry name" value="PP2C_SIG"/>
    <property type="match status" value="1"/>
</dbReference>
<dbReference type="AlphaFoldDB" id="A0A2T5IS20"/>
<dbReference type="SMART" id="SM00332">
    <property type="entry name" value="PP2Cc"/>
    <property type="match status" value="1"/>
</dbReference>
<evidence type="ECO:0000313" key="3">
    <source>
        <dbReference type="Proteomes" id="UP000244110"/>
    </source>
</evidence>